<name>A0A1M5II93_9BACT</name>
<accession>A0A1M5II93</accession>
<gene>
    <name evidence="1" type="ORF">SAMN02745206_03600</name>
</gene>
<dbReference type="AlphaFoldDB" id="A0A1M5II93"/>
<evidence type="ECO:0000313" key="2">
    <source>
        <dbReference type="Proteomes" id="UP000184076"/>
    </source>
</evidence>
<protein>
    <submittedName>
        <fullName evidence="1">Uncharacterized protein</fullName>
    </submittedName>
</protein>
<sequence length="159" mass="18254">MSEERKIFFLGSQPLEPDDANRLWYPVVPSDDAGFWGERKIFFPTWDDALEYACWINSGCPELAPKGEFGKFLLKERYGTPVIRRANQKYRIRIPRPLTYEEAEYQWSVVGPAEAAPGGPETALFWSFEEASEYIDWKNGDCLDCSPSSRSRREEEGAA</sequence>
<evidence type="ECO:0000313" key="1">
    <source>
        <dbReference type="EMBL" id="SHG27620.1"/>
    </source>
</evidence>
<proteinExistence type="predicted"/>
<reference evidence="2" key="1">
    <citation type="submission" date="2016-11" db="EMBL/GenBank/DDBJ databases">
        <authorList>
            <person name="Varghese N."/>
            <person name="Submissions S."/>
        </authorList>
    </citation>
    <scope>NUCLEOTIDE SEQUENCE [LARGE SCALE GENOMIC DNA]</scope>
    <source>
        <strain evidence="2">DSM 9756</strain>
    </source>
</reference>
<organism evidence="1 2">
    <name type="scientific">Desulfacinum infernum DSM 9756</name>
    <dbReference type="NCBI Taxonomy" id="1121391"/>
    <lineage>
        <taxon>Bacteria</taxon>
        <taxon>Pseudomonadati</taxon>
        <taxon>Thermodesulfobacteriota</taxon>
        <taxon>Syntrophobacteria</taxon>
        <taxon>Syntrophobacterales</taxon>
        <taxon>Syntrophobacteraceae</taxon>
        <taxon>Desulfacinum</taxon>
    </lineage>
</organism>
<dbReference type="Proteomes" id="UP000184076">
    <property type="component" value="Unassembled WGS sequence"/>
</dbReference>
<dbReference type="EMBL" id="FQVB01000056">
    <property type="protein sequence ID" value="SHG27620.1"/>
    <property type="molecule type" value="Genomic_DNA"/>
</dbReference>
<keyword evidence="2" id="KW-1185">Reference proteome</keyword>
<dbReference type="RefSeq" id="WP_073041999.1">
    <property type="nucleotide sequence ID" value="NZ_FQVB01000056.1"/>
</dbReference>